<dbReference type="EMBL" id="JAJEQR010000066">
    <property type="protein sequence ID" value="MCC2232407.1"/>
    <property type="molecule type" value="Genomic_DNA"/>
</dbReference>
<name>A0AAE3ED47_9FIRM</name>
<proteinExistence type="predicted"/>
<dbReference type="CDD" id="cd00093">
    <property type="entry name" value="HTH_XRE"/>
    <property type="match status" value="1"/>
</dbReference>
<gene>
    <name evidence="2" type="ORF">LKD81_15635</name>
</gene>
<dbReference type="Pfam" id="PF01381">
    <property type="entry name" value="HTH_3"/>
    <property type="match status" value="1"/>
</dbReference>
<dbReference type="PROSITE" id="PS50943">
    <property type="entry name" value="HTH_CROC1"/>
    <property type="match status" value="1"/>
</dbReference>
<keyword evidence="3" id="KW-1185">Reference proteome</keyword>
<organism evidence="2 3">
    <name type="scientific">Hominifimenecus microfluidus</name>
    <dbReference type="NCBI Taxonomy" id="2885348"/>
    <lineage>
        <taxon>Bacteria</taxon>
        <taxon>Bacillati</taxon>
        <taxon>Bacillota</taxon>
        <taxon>Clostridia</taxon>
        <taxon>Lachnospirales</taxon>
        <taxon>Lachnospiraceae</taxon>
        <taxon>Hominifimenecus</taxon>
    </lineage>
</organism>
<dbReference type="GO" id="GO:0003677">
    <property type="term" value="F:DNA binding"/>
    <property type="evidence" value="ECO:0007669"/>
    <property type="project" value="InterPro"/>
</dbReference>
<dbReference type="Proteomes" id="UP001198182">
    <property type="component" value="Unassembled WGS sequence"/>
</dbReference>
<dbReference type="Gene3D" id="1.10.260.40">
    <property type="entry name" value="lambda repressor-like DNA-binding domains"/>
    <property type="match status" value="1"/>
</dbReference>
<dbReference type="SMART" id="SM00530">
    <property type="entry name" value="HTH_XRE"/>
    <property type="match status" value="1"/>
</dbReference>
<comment type="caution">
    <text evidence="2">The sequence shown here is derived from an EMBL/GenBank/DDBJ whole genome shotgun (WGS) entry which is preliminary data.</text>
</comment>
<reference evidence="2" key="1">
    <citation type="submission" date="2021-10" db="EMBL/GenBank/DDBJ databases">
        <title>Anaerobic single-cell dispensing facilitates the cultivation of human gut bacteria.</title>
        <authorList>
            <person name="Afrizal A."/>
        </authorList>
    </citation>
    <scope>NUCLEOTIDE SEQUENCE</scope>
    <source>
        <strain evidence="2">CLA-AA-H215</strain>
    </source>
</reference>
<evidence type="ECO:0000259" key="1">
    <source>
        <dbReference type="PROSITE" id="PS50943"/>
    </source>
</evidence>
<dbReference type="AlphaFoldDB" id="A0AAE3ED47"/>
<dbReference type="RefSeq" id="WP_349167993.1">
    <property type="nucleotide sequence ID" value="NZ_JBBNHI010000169.1"/>
</dbReference>
<sequence length="117" mass="13438">MMKQMRQRLRWLIESRDLSQRSISSNVSDSEAYIQNILSGRSNPSLPRFLEVLAYLNVTPQEFFTFELDRPVLMNDLLPLLKQLRDDQLTALIPLLIQWIKDSGSTGAGESISNTKK</sequence>
<evidence type="ECO:0000313" key="3">
    <source>
        <dbReference type="Proteomes" id="UP001198182"/>
    </source>
</evidence>
<accession>A0AAE3ED47</accession>
<dbReference type="InterPro" id="IPR010982">
    <property type="entry name" value="Lambda_DNA-bd_dom_sf"/>
</dbReference>
<dbReference type="InterPro" id="IPR001387">
    <property type="entry name" value="Cro/C1-type_HTH"/>
</dbReference>
<feature type="domain" description="HTH cro/C1-type" evidence="1">
    <location>
        <begin position="30"/>
        <end position="63"/>
    </location>
</feature>
<protein>
    <submittedName>
        <fullName evidence="2">Helix-turn-helix domain-containing protein</fullName>
    </submittedName>
</protein>
<dbReference type="SUPFAM" id="SSF47413">
    <property type="entry name" value="lambda repressor-like DNA-binding domains"/>
    <property type="match status" value="1"/>
</dbReference>
<evidence type="ECO:0000313" key="2">
    <source>
        <dbReference type="EMBL" id="MCC2232407.1"/>
    </source>
</evidence>